<comment type="subcellular location">
    <subcellularLocation>
        <location evidence="1">Membrane</location>
        <topology evidence="1">Multi-pass membrane protein</topology>
    </subcellularLocation>
</comment>
<sequence length="346" mass="37810">MFRNFSRRFASSSSGNAFRSGHHQFKLNNSVRSFSSSSAGSGSSTLSPAMKSIISGGLLLGAGYYLTKTMNQPNETFGRFDTTNELQLAQQRLVQPDMTRGSGLDPIVQRYLRGTFGYVALNVALTTVAAVAAFKSGLAFKLATMNPWASVLLFTGGFIGTAMATRAVDINTNRTLKHTLLVAFNTLVGMSLCTIGFIYRPEIILRAALYTAGIFGALSYVAMNAHQEKFLNMGGALLAGLTVVFLSSFAPLVLPATMTRALQVSEYIWLYGGLLLFGMFVLYDAQKVIQKGNNYKMYVESEQARGTPAHLIRQPDYINSSLGLYTDVINIFVRLLYILGGNNRRK</sequence>
<feature type="transmembrane region" description="Helical" evidence="5">
    <location>
        <begin position="148"/>
        <end position="168"/>
    </location>
</feature>
<dbReference type="InterPro" id="IPR006214">
    <property type="entry name" value="Bax_inhibitor_1-related"/>
</dbReference>
<feature type="transmembrane region" description="Helical" evidence="5">
    <location>
        <begin position="235"/>
        <end position="256"/>
    </location>
</feature>
<dbReference type="Pfam" id="PF01027">
    <property type="entry name" value="Bax1-I"/>
    <property type="match status" value="1"/>
</dbReference>
<proteinExistence type="inferred from homology"/>
<dbReference type="EMBL" id="VFQX01000027">
    <property type="protein sequence ID" value="KAF0979244.1"/>
    <property type="molecule type" value="Genomic_DNA"/>
</dbReference>
<dbReference type="VEuPathDB" id="AmoebaDB:FDP41_001587"/>
<feature type="transmembrane region" description="Helical" evidence="5">
    <location>
        <begin position="180"/>
        <end position="198"/>
    </location>
</feature>
<feature type="transmembrane region" description="Helical" evidence="5">
    <location>
        <begin position="116"/>
        <end position="136"/>
    </location>
</feature>
<evidence type="ECO:0000256" key="3">
    <source>
        <dbReference type="ARBA" id="ARBA00022989"/>
    </source>
</evidence>
<evidence type="ECO:0000256" key="4">
    <source>
        <dbReference type="ARBA" id="ARBA00023136"/>
    </source>
</evidence>
<dbReference type="PANTHER" id="PTHR23291:SF112">
    <property type="entry name" value="GROWTH HORMONE-INDUCIBLE TRANSMEMBRANE PROTEIN"/>
    <property type="match status" value="1"/>
</dbReference>
<dbReference type="OrthoDB" id="1277691at2759"/>
<evidence type="ECO:0000256" key="5">
    <source>
        <dbReference type="RuleBase" id="RU004379"/>
    </source>
</evidence>
<keyword evidence="7" id="KW-1185">Reference proteome</keyword>
<dbReference type="OMA" id="TLMWSER"/>
<keyword evidence="4 5" id="KW-0472">Membrane</keyword>
<protein>
    <submittedName>
        <fullName evidence="6">Uncharacterized protein</fullName>
    </submittedName>
</protein>
<accession>A0A6A5BY46</accession>
<evidence type="ECO:0000313" key="6">
    <source>
        <dbReference type="EMBL" id="KAF0979244.1"/>
    </source>
</evidence>
<dbReference type="VEuPathDB" id="AmoebaDB:NfTy_053950"/>
<evidence type="ECO:0000256" key="2">
    <source>
        <dbReference type="ARBA" id="ARBA00022692"/>
    </source>
</evidence>
<keyword evidence="3 5" id="KW-1133">Transmembrane helix</keyword>
<dbReference type="PANTHER" id="PTHR23291">
    <property type="entry name" value="BAX INHIBITOR-RELATED"/>
    <property type="match status" value="1"/>
</dbReference>
<dbReference type="GO" id="GO:0005743">
    <property type="term" value="C:mitochondrial inner membrane"/>
    <property type="evidence" value="ECO:0007669"/>
    <property type="project" value="TreeGrafter"/>
</dbReference>
<comment type="similarity">
    <text evidence="5">Belongs to the BI1 family.</text>
</comment>
<name>A0A6A5BY46_NAEFO</name>
<dbReference type="GeneID" id="68108805"/>
<feature type="transmembrane region" description="Helical" evidence="5">
    <location>
        <begin position="204"/>
        <end position="223"/>
    </location>
</feature>
<gene>
    <name evidence="6" type="ORF">FDP41_001587</name>
</gene>
<dbReference type="Proteomes" id="UP000444721">
    <property type="component" value="Unassembled WGS sequence"/>
</dbReference>
<evidence type="ECO:0000256" key="1">
    <source>
        <dbReference type="ARBA" id="ARBA00004141"/>
    </source>
</evidence>
<dbReference type="VEuPathDB" id="AmoebaDB:NF0075180"/>
<keyword evidence="2 5" id="KW-0812">Transmembrane</keyword>
<feature type="transmembrane region" description="Helical" evidence="5">
    <location>
        <begin position="268"/>
        <end position="285"/>
    </location>
</feature>
<dbReference type="RefSeq" id="XP_044563957.1">
    <property type="nucleotide sequence ID" value="XM_044704687.1"/>
</dbReference>
<dbReference type="AlphaFoldDB" id="A0A6A5BY46"/>
<evidence type="ECO:0000313" key="7">
    <source>
        <dbReference type="Proteomes" id="UP000444721"/>
    </source>
</evidence>
<reference evidence="6 7" key="1">
    <citation type="journal article" date="2019" name="Sci. Rep.">
        <title>Nanopore sequencing improves the draft genome of the human pathogenic amoeba Naegleria fowleri.</title>
        <authorList>
            <person name="Liechti N."/>
            <person name="Schurch N."/>
            <person name="Bruggmann R."/>
            <person name="Wittwer M."/>
        </authorList>
    </citation>
    <scope>NUCLEOTIDE SEQUENCE [LARGE SCALE GENOMIC DNA]</scope>
    <source>
        <strain evidence="6 7">ATCC 30894</strain>
    </source>
</reference>
<comment type="caution">
    <text evidence="6">The sequence shown here is derived from an EMBL/GenBank/DDBJ whole genome shotgun (WGS) entry which is preliminary data.</text>
</comment>
<organism evidence="6 7">
    <name type="scientific">Naegleria fowleri</name>
    <name type="common">Brain eating amoeba</name>
    <dbReference type="NCBI Taxonomy" id="5763"/>
    <lineage>
        <taxon>Eukaryota</taxon>
        <taxon>Discoba</taxon>
        <taxon>Heterolobosea</taxon>
        <taxon>Tetramitia</taxon>
        <taxon>Eutetramitia</taxon>
        <taxon>Vahlkampfiidae</taxon>
        <taxon>Naegleria</taxon>
    </lineage>
</organism>